<gene>
    <name evidence="1" type="ORF">SEMRO_1194_G251330.1</name>
</gene>
<dbReference type="Proteomes" id="UP001153069">
    <property type="component" value="Unassembled WGS sequence"/>
</dbReference>
<comment type="caution">
    <text evidence="1">The sequence shown here is derived from an EMBL/GenBank/DDBJ whole genome shotgun (WGS) entry which is preliminary data.</text>
</comment>
<dbReference type="AlphaFoldDB" id="A0A9N8HQU1"/>
<proteinExistence type="predicted"/>
<protein>
    <submittedName>
        <fullName evidence="1">Uncharacterized protein</fullName>
    </submittedName>
</protein>
<sequence>MNGGDSTGGWEDMSQQVVTRCEPAAVMTPQFASGKKKRAAGIGTSFREVKRLAKAQEKEAKKSAKEADFEEKKEEVSKKVDQIVGNFQPDYRKCINCQDEKHPRNKQDDTDYSVAKWLVLKEGKPEEQRYDIADFNHQQLLILATKCKLKGSGSMSMWKARVDPREEDKHIMRIIQTCFHPTLVQRFVDLNDRNKRKQFEENSGRDPVKAFMVEVSNMYNDSSMNEVLSKIVNSNSEMPDSDVHLVEWVDAAELNLNDFEPQTHQTVHTKVYDLMKARELALGGMTKFGNHASDFWTYATNPAYLKWRANGSPLPAKAVYYTHILCKQYPGIDGKFAAQLATNMKSDSHVPMTGDAGAINSNGSGRKSNREVVKKMDEATQQIKDNHHKAFLQRQEYIDLQKAEAKRKADTDSWHEYTRLSKEFRELKRENDSDNDTMLSNMAVRIRNIEKAIDIHNSIAHGEDMSQQVVTRCEPAAVMTPQFASGKKKRAAGIGTSFREVKRLAKAQEKEAKKSAKEADLKKKEEVSKKVDQIVGNFQPDYRKCINCQDEKHPRNKQDDTDYSVAKWLVLKEGKPEEQRYDIADFNHQQLLILATKCKLKGSGSMSMWKARVDPREEDKHIMRIIQTCFHPTLVQRFVDLNDRNKRKQFEENSGRDPVKAFMVEVSNMYNDSSMNEVLSKIVNSNSEMPDSDVHLVEWVDAAELNLNDFEPQTHQTVHTKVYDLMKARELALGGMTKFGNHASDFWTYATNPAYLKWRANGSPLPAKAVYYTHILCKQYPGIDGKFAAQLATNMKSDSHVPMTGDAGAINTIPMFQ</sequence>
<keyword evidence="2" id="KW-1185">Reference proteome</keyword>
<dbReference type="EMBL" id="CAICTM010001192">
    <property type="protein sequence ID" value="CAB9521440.1"/>
    <property type="molecule type" value="Genomic_DNA"/>
</dbReference>
<dbReference type="OrthoDB" id="56570at2759"/>
<reference evidence="1" key="1">
    <citation type="submission" date="2020-06" db="EMBL/GenBank/DDBJ databases">
        <authorList>
            <consortium name="Plant Systems Biology data submission"/>
        </authorList>
    </citation>
    <scope>NUCLEOTIDE SEQUENCE</scope>
    <source>
        <strain evidence="1">D6</strain>
    </source>
</reference>
<evidence type="ECO:0000313" key="2">
    <source>
        <dbReference type="Proteomes" id="UP001153069"/>
    </source>
</evidence>
<accession>A0A9N8HQU1</accession>
<organism evidence="1 2">
    <name type="scientific">Seminavis robusta</name>
    <dbReference type="NCBI Taxonomy" id="568900"/>
    <lineage>
        <taxon>Eukaryota</taxon>
        <taxon>Sar</taxon>
        <taxon>Stramenopiles</taxon>
        <taxon>Ochrophyta</taxon>
        <taxon>Bacillariophyta</taxon>
        <taxon>Bacillariophyceae</taxon>
        <taxon>Bacillariophycidae</taxon>
        <taxon>Naviculales</taxon>
        <taxon>Naviculaceae</taxon>
        <taxon>Seminavis</taxon>
    </lineage>
</organism>
<evidence type="ECO:0000313" key="1">
    <source>
        <dbReference type="EMBL" id="CAB9521440.1"/>
    </source>
</evidence>
<name>A0A9N8HQU1_9STRA</name>